<protein>
    <submittedName>
        <fullName evidence="1">Uncharacterized protein</fullName>
    </submittedName>
</protein>
<reference evidence="1" key="1">
    <citation type="submission" date="2023-10" db="EMBL/GenBank/DDBJ databases">
        <authorList>
            <person name="Chen Y."/>
            <person name="Shah S."/>
            <person name="Dougan E. K."/>
            <person name="Thang M."/>
            <person name="Chan C."/>
        </authorList>
    </citation>
    <scope>NUCLEOTIDE SEQUENCE [LARGE SCALE GENOMIC DNA]</scope>
</reference>
<keyword evidence="2" id="KW-1185">Reference proteome</keyword>
<dbReference type="Proteomes" id="UP001189429">
    <property type="component" value="Unassembled WGS sequence"/>
</dbReference>
<gene>
    <name evidence="1" type="ORF">PCOR1329_LOCUS41143</name>
</gene>
<proteinExistence type="predicted"/>
<accession>A0ABN9TPT6</accession>
<organism evidence="1 2">
    <name type="scientific">Prorocentrum cordatum</name>
    <dbReference type="NCBI Taxonomy" id="2364126"/>
    <lineage>
        <taxon>Eukaryota</taxon>
        <taxon>Sar</taxon>
        <taxon>Alveolata</taxon>
        <taxon>Dinophyceae</taxon>
        <taxon>Prorocentrales</taxon>
        <taxon>Prorocentraceae</taxon>
        <taxon>Prorocentrum</taxon>
    </lineage>
</organism>
<evidence type="ECO:0000313" key="2">
    <source>
        <dbReference type="Proteomes" id="UP001189429"/>
    </source>
</evidence>
<name>A0ABN9TPT6_9DINO</name>
<sequence length="168" mass="18283">MRLKSYSTAVPDGVAAIPIGRRLARGRAAKIQNNCVSVTIGGRTQEFYVELQPLQRKDAASIAYALWLVVDDILRTVREGVGPDVVVRLAPLRGYAACKLAALKAEFDGKKGKVLKANARDYVVELLEGPAKGTTHKYPHNMVTPVLKPASRQKALDDLFKGKDTAVE</sequence>
<dbReference type="EMBL" id="CAUYUJ010014950">
    <property type="protein sequence ID" value="CAK0848120.1"/>
    <property type="molecule type" value="Genomic_DNA"/>
</dbReference>
<comment type="caution">
    <text evidence="1">The sequence shown here is derived from an EMBL/GenBank/DDBJ whole genome shotgun (WGS) entry which is preliminary data.</text>
</comment>
<evidence type="ECO:0000313" key="1">
    <source>
        <dbReference type="EMBL" id="CAK0848120.1"/>
    </source>
</evidence>